<dbReference type="GO" id="GO:0016491">
    <property type="term" value="F:oxidoreductase activity"/>
    <property type="evidence" value="ECO:0007669"/>
    <property type="project" value="UniProtKB-KW"/>
</dbReference>
<dbReference type="EMBL" id="SNZF01000028">
    <property type="protein sequence ID" value="TDR32276.1"/>
    <property type="molecule type" value="Genomic_DNA"/>
</dbReference>
<dbReference type="EMBL" id="JENY01000009">
    <property type="protein sequence ID" value="EXL09125.1"/>
    <property type="molecule type" value="Genomic_DNA"/>
</dbReference>
<protein>
    <submittedName>
        <fullName evidence="6">NAD(P)-dependent dehydrogenase (Short-subunit alcohol dehydrogenase family)</fullName>
    </submittedName>
    <submittedName>
        <fullName evidence="5">Oxidoreductase</fullName>
    </submittedName>
</protein>
<proteinExistence type="inferred from homology"/>
<dbReference type="PANTHER" id="PTHR42901:SF1">
    <property type="entry name" value="ALCOHOL DEHYDROGENASE"/>
    <property type="match status" value="1"/>
</dbReference>
<evidence type="ECO:0000256" key="3">
    <source>
        <dbReference type="RuleBase" id="RU000363"/>
    </source>
</evidence>
<organism evidence="5 7">
    <name type="scientific">Aquamicrobium defluvii</name>
    <dbReference type="NCBI Taxonomy" id="69279"/>
    <lineage>
        <taxon>Bacteria</taxon>
        <taxon>Pseudomonadati</taxon>
        <taxon>Pseudomonadota</taxon>
        <taxon>Alphaproteobacteria</taxon>
        <taxon>Hyphomicrobiales</taxon>
        <taxon>Phyllobacteriaceae</taxon>
        <taxon>Aquamicrobium</taxon>
    </lineage>
</organism>
<reference evidence="6 8" key="2">
    <citation type="submission" date="2019-03" db="EMBL/GenBank/DDBJ databases">
        <title>Genomic Encyclopedia of Type Strains, Phase IV (KMG-IV): sequencing the most valuable type-strain genomes for metagenomic binning, comparative biology and taxonomic classification.</title>
        <authorList>
            <person name="Goeker M."/>
        </authorList>
    </citation>
    <scope>NUCLEOTIDE SEQUENCE [LARGE SCALE GENOMIC DNA]</scope>
    <source>
        <strain evidence="6 8">DSM 11603</strain>
    </source>
</reference>
<comment type="caution">
    <text evidence="5">The sequence shown here is derived from an EMBL/GenBank/DDBJ whole genome shotgun (WGS) entry which is preliminary data.</text>
</comment>
<dbReference type="InterPro" id="IPR057326">
    <property type="entry name" value="KR_dom"/>
</dbReference>
<dbReference type="OrthoDB" id="9790785at2"/>
<accession>A0A011VL09</accession>
<gene>
    <name evidence="5" type="ORF">BG36_24410</name>
    <name evidence="6" type="ORF">DES43_12840</name>
</gene>
<evidence type="ECO:0000259" key="4">
    <source>
        <dbReference type="SMART" id="SM00822"/>
    </source>
</evidence>
<keyword evidence="8" id="KW-1185">Reference proteome</keyword>
<dbReference type="PRINTS" id="PR00080">
    <property type="entry name" value="SDRFAMILY"/>
</dbReference>
<dbReference type="RefSeq" id="WP_035025660.1">
    <property type="nucleotide sequence ID" value="NZ_KK073883.1"/>
</dbReference>
<evidence type="ECO:0000313" key="8">
    <source>
        <dbReference type="Proteomes" id="UP000294958"/>
    </source>
</evidence>
<keyword evidence="2" id="KW-0560">Oxidoreductase</keyword>
<dbReference type="Gene3D" id="3.40.50.720">
    <property type="entry name" value="NAD(P)-binding Rossmann-like Domain"/>
    <property type="match status" value="1"/>
</dbReference>
<dbReference type="Pfam" id="PF00106">
    <property type="entry name" value="adh_short"/>
    <property type="match status" value="1"/>
</dbReference>
<dbReference type="InterPro" id="IPR036291">
    <property type="entry name" value="NAD(P)-bd_dom_sf"/>
</dbReference>
<dbReference type="PANTHER" id="PTHR42901">
    <property type="entry name" value="ALCOHOL DEHYDROGENASE"/>
    <property type="match status" value="1"/>
</dbReference>
<dbReference type="SMART" id="SM00822">
    <property type="entry name" value="PKS_KR"/>
    <property type="match status" value="1"/>
</dbReference>
<dbReference type="InterPro" id="IPR020904">
    <property type="entry name" value="Sc_DH/Rdtase_CS"/>
</dbReference>
<sequence length="251" mass="26872">MNIDLTGRTAVVTGASRGIGYFLARHLAAAGAHVIAVARTVGGLEELDDEIKAERARTGKGEATLVPLDLTDMEGIDRLGGAIHERWGKLDILVANAGVLGVIAPLGHVEAKVFDKVMTVNVTSTWRLIRSVDPLLRQSDAGRAIVLSSGAAHSARAFWGPYAASKAAVEAMVRSWADESRNYPLRINAVDPGATRTAMRALAVPGEDPNSLPHPSEIAARIVGLASPELTRTGEIYQARHDRWVSYRMPE</sequence>
<dbReference type="SUPFAM" id="SSF51735">
    <property type="entry name" value="NAD(P)-binding Rossmann-fold domains"/>
    <property type="match status" value="1"/>
</dbReference>
<evidence type="ECO:0000313" key="7">
    <source>
        <dbReference type="Proteomes" id="UP000019849"/>
    </source>
</evidence>
<evidence type="ECO:0000256" key="1">
    <source>
        <dbReference type="ARBA" id="ARBA00006484"/>
    </source>
</evidence>
<dbReference type="HOGENOM" id="CLU_010194_2_10_5"/>
<name>A0A011VL09_9HYPH</name>
<dbReference type="CDD" id="cd05233">
    <property type="entry name" value="SDR_c"/>
    <property type="match status" value="1"/>
</dbReference>
<evidence type="ECO:0000256" key="2">
    <source>
        <dbReference type="ARBA" id="ARBA00023002"/>
    </source>
</evidence>
<dbReference type="Proteomes" id="UP000294958">
    <property type="component" value="Unassembled WGS sequence"/>
</dbReference>
<dbReference type="Proteomes" id="UP000019849">
    <property type="component" value="Unassembled WGS sequence"/>
</dbReference>
<dbReference type="InterPro" id="IPR002347">
    <property type="entry name" value="SDR_fam"/>
</dbReference>
<comment type="similarity">
    <text evidence="1 3">Belongs to the short-chain dehydrogenases/reductases (SDR) family.</text>
</comment>
<dbReference type="PRINTS" id="PR00081">
    <property type="entry name" value="GDHRDH"/>
</dbReference>
<dbReference type="STRING" id="69279.BG36_24410"/>
<feature type="domain" description="Ketoreductase" evidence="4">
    <location>
        <begin position="8"/>
        <end position="208"/>
    </location>
</feature>
<evidence type="ECO:0000313" key="5">
    <source>
        <dbReference type="EMBL" id="EXL09125.1"/>
    </source>
</evidence>
<reference evidence="5 7" key="1">
    <citation type="submission" date="2014-02" db="EMBL/GenBank/DDBJ databases">
        <title>Aquamicrobium defluvii Genome sequencing.</title>
        <authorList>
            <person name="Wang X."/>
        </authorList>
    </citation>
    <scope>NUCLEOTIDE SEQUENCE [LARGE SCALE GENOMIC DNA]</scope>
    <source>
        <strain evidence="5 7">W13Z1</strain>
    </source>
</reference>
<dbReference type="PATRIC" id="fig|69279.3.peg.1810"/>
<dbReference type="AlphaFoldDB" id="A0A011VL09"/>
<dbReference type="eggNOG" id="COG1028">
    <property type="taxonomic scope" value="Bacteria"/>
</dbReference>
<dbReference type="PROSITE" id="PS00061">
    <property type="entry name" value="ADH_SHORT"/>
    <property type="match status" value="1"/>
</dbReference>
<evidence type="ECO:0000313" key="6">
    <source>
        <dbReference type="EMBL" id="TDR32276.1"/>
    </source>
</evidence>